<dbReference type="AlphaFoldDB" id="A0A8H9QY30"/>
<evidence type="ECO:0000313" key="2">
    <source>
        <dbReference type="EMBL" id="HAT4308278.1"/>
    </source>
</evidence>
<dbReference type="InterPro" id="IPR007404">
    <property type="entry name" value="YdjM-like"/>
</dbReference>
<dbReference type="PANTHER" id="PTHR35531">
    <property type="entry name" value="INNER MEMBRANE PROTEIN YBCI-RELATED"/>
    <property type="match status" value="1"/>
</dbReference>
<sequence>MLYKTHLTTSSAIAIPILAATNELSIVTYLGVALGALLPDIDTPNSFIGKRLKIISRPINSFFGHRGVIHSITPVVILLILSFIFRSSFLWAITFGFLLHLIEDTFSEKGIKWFAPFSELNIRIPFEILRYKTGGLKEYVILGIALTSLYFQLRNGHYMSEGINQFSSLITNTITSLIHI</sequence>
<protein>
    <submittedName>
        <fullName evidence="2">Metal-dependent hydrolase</fullName>
    </submittedName>
</protein>
<name>A0A8H9QY30_CLOPF</name>
<reference evidence="2" key="1">
    <citation type="journal article" date="2018" name="Genome Biol.">
        <title>SKESA: strategic k-mer extension for scrupulous assemblies.</title>
        <authorList>
            <person name="Souvorov A."/>
            <person name="Agarwala R."/>
            <person name="Lipman D.J."/>
        </authorList>
    </citation>
    <scope>NUCLEOTIDE SEQUENCE</scope>
    <source>
        <strain evidence="2">C8</strain>
    </source>
</reference>
<keyword evidence="1" id="KW-0812">Transmembrane</keyword>
<evidence type="ECO:0000256" key="1">
    <source>
        <dbReference type="SAM" id="Phobius"/>
    </source>
</evidence>
<dbReference type="GO" id="GO:0016787">
    <property type="term" value="F:hydrolase activity"/>
    <property type="evidence" value="ECO:0007669"/>
    <property type="project" value="UniProtKB-KW"/>
</dbReference>
<organism evidence="2 3">
    <name type="scientific">Clostridium perfringens</name>
    <dbReference type="NCBI Taxonomy" id="1502"/>
    <lineage>
        <taxon>Bacteria</taxon>
        <taxon>Bacillati</taxon>
        <taxon>Bacillota</taxon>
        <taxon>Clostridia</taxon>
        <taxon>Eubacteriales</taxon>
        <taxon>Clostridiaceae</taxon>
        <taxon>Clostridium</taxon>
    </lineage>
</organism>
<dbReference type="Pfam" id="PF04307">
    <property type="entry name" value="YdjM"/>
    <property type="match status" value="1"/>
</dbReference>
<dbReference type="PANTHER" id="PTHR35531:SF1">
    <property type="entry name" value="INNER MEMBRANE PROTEIN YBCI-RELATED"/>
    <property type="match status" value="1"/>
</dbReference>
<reference evidence="2" key="2">
    <citation type="submission" date="2020-07" db="EMBL/GenBank/DDBJ databases">
        <authorList>
            <consortium name="NCBI Pathogen Detection Project"/>
        </authorList>
    </citation>
    <scope>NUCLEOTIDE SEQUENCE</scope>
    <source>
        <strain evidence="2">C8</strain>
    </source>
</reference>
<evidence type="ECO:0000313" key="3">
    <source>
        <dbReference type="Proteomes" id="UP000859547"/>
    </source>
</evidence>
<comment type="caution">
    <text evidence="2">The sequence shown here is derived from an EMBL/GenBank/DDBJ whole genome shotgun (WGS) entry which is preliminary data.</text>
</comment>
<accession>A0A8H9QY30</accession>
<proteinExistence type="predicted"/>
<feature type="transmembrane region" description="Helical" evidence="1">
    <location>
        <begin position="12"/>
        <end position="38"/>
    </location>
</feature>
<dbReference type="RefSeq" id="WP_004456500.1">
    <property type="nucleotide sequence ID" value="NZ_CATNXJ010000017.1"/>
</dbReference>
<gene>
    <name evidence="2" type="ORF">I9080_002088</name>
</gene>
<keyword evidence="1" id="KW-0472">Membrane</keyword>
<dbReference type="EMBL" id="DACTCB010000011">
    <property type="protein sequence ID" value="HAT4308278.1"/>
    <property type="molecule type" value="Genomic_DNA"/>
</dbReference>
<keyword evidence="1" id="KW-1133">Transmembrane helix</keyword>
<feature type="transmembrane region" description="Helical" evidence="1">
    <location>
        <begin position="75"/>
        <end position="102"/>
    </location>
</feature>
<dbReference type="Proteomes" id="UP000859547">
    <property type="component" value="Unassembled WGS sequence"/>
</dbReference>
<keyword evidence="2" id="KW-0378">Hydrolase</keyword>